<keyword evidence="7" id="KW-0573">Peptidoglycan synthesis</keyword>
<evidence type="ECO:0000256" key="6">
    <source>
        <dbReference type="ARBA" id="ARBA00022960"/>
    </source>
</evidence>
<keyword evidence="5 19" id="KW-0812">Transmembrane</keyword>
<comment type="pathway">
    <text evidence="2">Cell wall biogenesis; peptidoglycan biosynthesis.</text>
</comment>
<organism evidence="20 21">
    <name type="scientific">Dermabacter jinjuensis</name>
    <dbReference type="NCBI Taxonomy" id="1667168"/>
    <lineage>
        <taxon>Bacteria</taxon>
        <taxon>Bacillati</taxon>
        <taxon>Actinomycetota</taxon>
        <taxon>Actinomycetes</taxon>
        <taxon>Micrococcales</taxon>
        <taxon>Dermabacteraceae</taxon>
        <taxon>Dermabacter</taxon>
    </lineage>
</organism>
<protein>
    <recommendedName>
        <fullName evidence="13">Probable peptidoglycan glycosyltransferase FtsW</fullName>
        <ecNumber evidence="15">2.4.99.28</ecNumber>
    </recommendedName>
    <alternativeName>
        <fullName evidence="14">Cell division protein FtsW</fullName>
    </alternativeName>
    <alternativeName>
        <fullName evidence="11">Cell wall polymerase</fullName>
    </alternativeName>
    <alternativeName>
        <fullName evidence="10">Peptidoglycan polymerase</fullName>
    </alternativeName>
</protein>
<reference evidence="20 21" key="1">
    <citation type="journal article" date="2016" name="Int. J. Syst. Evol. Microbiol.">
        <title>Dermabacter jinjuensis sp. nov., a novel species of the genus Dermabacter isolated from a clinical specimen.</title>
        <authorList>
            <person name="Park Y.K."/>
            <person name="Lee K.M."/>
            <person name="Lee W.K."/>
            <person name="Cho M.J."/>
            <person name="Lee H.S."/>
            <person name="Cho Y.G."/>
            <person name="Lee Y.C."/>
            <person name="Lee W.K."/>
            <person name="Seong W.K."/>
            <person name="Hwang K.J."/>
        </authorList>
    </citation>
    <scope>NUCLEOTIDE SEQUENCE [LARGE SCALE GENOMIC DNA]</scope>
    <source>
        <strain evidence="20 21">32T</strain>
    </source>
</reference>
<dbReference type="InterPro" id="IPR018365">
    <property type="entry name" value="Cell_cycle_FtsW-rel_CS"/>
</dbReference>
<evidence type="ECO:0000256" key="2">
    <source>
        <dbReference type="ARBA" id="ARBA00004752"/>
    </source>
</evidence>
<feature type="transmembrane region" description="Helical" evidence="19">
    <location>
        <begin position="201"/>
        <end position="217"/>
    </location>
</feature>
<keyword evidence="9 19" id="KW-0472">Membrane</keyword>
<evidence type="ECO:0000256" key="13">
    <source>
        <dbReference type="ARBA" id="ARBA00041185"/>
    </source>
</evidence>
<evidence type="ECO:0000256" key="15">
    <source>
        <dbReference type="ARBA" id="ARBA00044770"/>
    </source>
</evidence>
<evidence type="ECO:0000256" key="12">
    <source>
        <dbReference type="ARBA" id="ARBA00038053"/>
    </source>
</evidence>
<keyword evidence="20" id="KW-0132">Cell division</keyword>
<dbReference type="GO" id="GO:0051301">
    <property type="term" value="P:cell division"/>
    <property type="evidence" value="ECO:0007669"/>
    <property type="project" value="UniProtKB-KW"/>
</dbReference>
<feature type="region of interest" description="Disordered" evidence="18">
    <location>
        <begin position="1"/>
        <end position="24"/>
    </location>
</feature>
<feature type="transmembrane region" description="Helical" evidence="19">
    <location>
        <begin position="307"/>
        <end position="327"/>
    </location>
</feature>
<evidence type="ECO:0000256" key="14">
    <source>
        <dbReference type="ARBA" id="ARBA00041418"/>
    </source>
</evidence>
<evidence type="ECO:0000256" key="17">
    <source>
        <dbReference type="ARBA" id="ARBA00049966"/>
    </source>
</evidence>
<feature type="transmembrane region" description="Helical" evidence="19">
    <location>
        <begin position="109"/>
        <end position="132"/>
    </location>
</feature>
<gene>
    <name evidence="20" type="ORF">COP05_03080</name>
</gene>
<dbReference type="InterPro" id="IPR001182">
    <property type="entry name" value="FtsW/RodA"/>
</dbReference>
<comment type="function">
    <text evidence="17">Peptidoglycan polymerase that is essential for cell division.</text>
</comment>
<feature type="transmembrane region" description="Helical" evidence="19">
    <location>
        <begin position="44"/>
        <end position="64"/>
    </location>
</feature>
<keyword evidence="21" id="KW-1185">Reference proteome</keyword>
<keyword evidence="3" id="KW-0328">Glycosyltransferase</keyword>
<comment type="similarity">
    <text evidence="12">Belongs to the SEDS family. FtsW subfamily.</text>
</comment>
<evidence type="ECO:0000256" key="19">
    <source>
        <dbReference type="SAM" id="Phobius"/>
    </source>
</evidence>
<feature type="transmembrane region" description="Helical" evidence="19">
    <location>
        <begin position="348"/>
        <end position="367"/>
    </location>
</feature>
<keyword evidence="6" id="KW-0133">Cell shape</keyword>
<evidence type="ECO:0000313" key="20">
    <source>
        <dbReference type="EMBL" id="ATH96190.1"/>
    </source>
</evidence>
<dbReference type="PROSITE" id="PS00428">
    <property type="entry name" value="FTSW_RODA_SPOVE"/>
    <property type="match status" value="1"/>
</dbReference>
<keyword evidence="20" id="KW-0131">Cell cycle</keyword>
<evidence type="ECO:0000256" key="8">
    <source>
        <dbReference type="ARBA" id="ARBA00022989"/>
    </source>
</evidence>
<dbReference type="Proteomes" id="UP000815698">
    <property type="component" value="Chromosome"/>
</dbReference>
<dbReference type="EMBL" id="CP023482">
    <property type="protein sequence ID" value="ATH96190.1"/>
    <property type="molecule type" value="Genomic_DNA"/>
</dbReference>
<keyword evidence="4" id="KW-0808">Transferase</keyword>
<comment type="subcellular location">
    <subcellularLocation>
        <location evidence="1">Membrane</location>
        <topology evidence="1">Multi-pass membrane protein</topology>
    </subcellularLocation>
</comment>
<keyword evidence="8 19" id="KW-1133">Transmembrane helix</keyword>
<evidence type="ECO:0000256" key="11">
    <source>
        <dbReference type="ARBA" id="ARBA00033270"/>
    </source>
</evidence>
<dbReference type="RefSeq" id="WP_016662987.1">
    <property type="nucleotide sequence ID" value="NZ_CP023482.1"/>
</dbReference>
<evidence type="ECO:0000313" key="21">
    <source>
        <dbReference type="Proteomes" id="UP000815698"/>
    </source>
</evidence>
<sequence>MSERARQRGARTPQRPSEQNPLGDVGGEVKSTLGRWLQSPALDFYAIAVIGGILITVGLVMVLSSSSVTNIAKGNSPYASFMTQGAFAVIGLVLLIAAALTPVRWYKNIGVATLLLVLGLFLQALVFTPLGLGKGGNRNWIHIGPIRGQPSEFLKLALAVWLGAFLSKNRDRLRELPVLATAIAGTSAALGLIILGRDLGTMMMVGILAAGAFWVAGVPKRWFLIAGSGAAAIVIGLVLASPNRMARALNWLHGECAGDSCYQADNGLMALATGGWWGVGIGQSRQKWGRVPEADNDFIFSIIGEELGLFGTLLIVVLFTLLALVLYRMMVRLRDPFVQITIAGITSWILAQAFVNMAVVTGLLPVLGVPLPFVSAGGSALIASMLALGVLLAFAKSEPGAAEALRAHANYSKKSATVVAKPASETRATKGSRS</sequence>
<evidence type="ECO:0000256" key="3">
    <source>
        <dbReference type="ARBA" id="ARBA00022676"/>
    </source>
</evidence>
<dbReference type="Pfam" id="PF01098">
    <property type="entry name" value="FTSW_RODA_SPOVE"/>
    <property type="match status" value="1"/>
</dbReference>
<comment type="catalytic activity">
    <reaction evidence="16">
        <text>[GlcNAc-(1-&gt;4)-Mur2Ac(oyl-L-Ala-gamma-D-Glu-L-Lys-D-Ala-D-Ala)](n)-di-trans,octa-cis-undecaprenyl diphosphate + beta-D-GlcNAc-(1-&gt;4)-Mur2Ac(oyl-L-Ala-gamma-D-Glu-L-Lys-D-Ala-D-Ala)-di-trans,octa-cis-undecaprenyl diphosphate = [GlcNAc-(1-&gt;4)-Mur2Ac(oyl-L-Ala-gamma-D-Glu-L-Lys-D-Ala-D-Ala)](n+1)-di-trans,octa-cis-undecaprenyl diphosphate + di-trans,octa-cis-undecaprenyl diphosphate + H(+)</text>
        <dbReference type="Rhea" id="RHEA:23708"/>
        <dbReference type="Rhea" id="RHEA-COMP:9602"/>
        <dbReference type="Rhea" id="RHEA-COMP:9603"/>
        <dbReference type="ChEBI" id="CHEBI:15378"/>
        <dbReference type="ChEBI" id="CHEBI:58405"/>
        <dbReference type="ChEBI" id="CHEBI:60033"/>
        <dbReference type="ChEBI" id="CHEBI:78435"/>
        <dbReference type="EC" id="2.4.99.28"/>
    </reaction>
</comment>
<evidence type="ECO:0000256" key="1">
    <source>
        <dbReference type="ARBA" id="ARBA00004141"/>
    </source>
</evidence>
<feature type="transmembrane region" description="Helical" evidence="19">
    <location>
        <begin position="222"/>
        <end position="241"/>
    </location>
</feature>
<evidence type="ECO:0000256" key="7">
    <source>
        <dbReference type="ARBA" id="ARBA00022984"/>
    </source>
</evidence>
<evidence type="ECO:0000256" key="5">
    <source>
        <dbReference type="ARBA" id="ARBA00022692"/>
    </source>
</evidence>
<proteinExistence type="inferred from homology"/>
<feature type="transmembrane region" description="Helical" evidence="19">
    <location>
        <begin position="373"/>
        <end position="395"/>
    </location>
</feature>
<accession>A0ABM6PL94</accession>
<dbReference type="PANTHER" id="PTHR30474:SF2">
    <property type="entry name" value="PEPTIDOGLYCAN GLYCOSYLTRANSFERASE FTSW-RELATED"/>
    <property type="match status" value="1"/>
</dbReference>
<evidence type="ECO:0000256" key="4">
    <source>
        <dbReference type="ARBA" id="ARBA00022679"/>
    </source>
</evidence>
<evidence type="ECO:0000256" key="10">
    <source>
        <dbReference type="ARBA" id="ARBA00032370"/>
    </source>
</evidence>
<feature type="transmembrane region" description="Helical" evidence="19">
    <location>
        <begin position="85"/>
        <end position="103"/>
    </location>
</feature>
<evidence type="ECO:0000256" key="18">
    <source>
        <dbReference type="SAM" id="MobiDB-lite"/>
    </source>
</evidence>
<evidence type="ECO:0000256" key="16">
    <source>
        <dbReference type="ARBA" id="ARBA00049902"/>
    </source>
</evidence>
<evidence type="ECO:0000256" key="9">
    <source>
        <dbReference type="ARBA" id="ARBA00023136"/>
    </source>
</evidence>
<dbReference type="PANTHER" id="PTHR30474">
    <property type="entry name" value="CELL CYCLE PROTEIN"/>
    <property type="match status" value="1"/>
</dbReference>
<name>A0ABM6PL94_9MICO</name>
<dbReference type="EC" id="2.4.99.28" evidence="15"/>